<keyword evidence="2" id="KW-0813">Transport</keyword>
<dbReference type="CDD" id="cd13543">
    <property type="entry name" value="PBP2_Fbp"/>
    <property type="match status" value="1"/>
</dbReference>
<comment type="caution">
    <text evidence="6">The sequence shown here is derived from an EMBL/GenBank/DDBJ whole genome shotgun (WGS) entry which is preliminary data.</text>
</comment>
<gene>
    <name evidence="6" type="ORF">HDA33_001253</name>
</gene>
<dbReference type="GO" id="GO:0006826">
    <property type="term" value="P:iron ion transport"/>
    <property type="evidence" value="ECO:0007669"/>
    <property type="project" value="UniProtKB-KW"/>
</dbReference>
<reference evidence="6 7" key="1">
    <citation type="submission" date="2020-08" db="EMBL/GenBank/DDBJ databases">
        <title>Sequencing the genomes of 1000 actinobacteria strains.</title>
        <authorList>
            <person name="Klenk H.-P."/>
        </authorList>
    </citation>
    <scope>NUCLEOTIDE SEQUENCE [LARGE SCALE GENOMIC DNA]</scope>
    <source>
        <strain evidence="6 7">DSM 17945</strain>
    </source>
</reference>
<accession>A0A7W9JJ75</accession>
<keyword evidence="7" id="KW-1185">Reference proteome</keyword>
<dbReference type="InterPro" id="IPR026045">
    <property type="entry name" value="Ferric-bd"/>
</dbReference>
<evidence type="ECO:0000256" key="1">
    <source>
        <dbReference type="ARBA" id="ARBA00008520"/>
    </source>
</evidence>
<feature type="chain" id="PRO_5030725576" evidence="5">
    <location>
        <begin position="29"/>
        <end position="363"/>
    </location>
</feature>
<evidence type="ECO:0000256" key="4">
    <source>
        <dbReference type="PIRSR" id="PIRSR002825-1"/>
    </source>
</evidence>
<dbReference type="PROSITE" id="PS51257">
    <property type="entry name" value="PROKAR_LIPOPROTEIN"/>
    <property type="match status" value="1"/>
</dbReference>
<dbReference type="Pfam" id="PF13343">
    <property type="entry name" value="SBP_bac_6"/>
    <property type="match status" value="1"/>
</dbReference>
<evidence type="ECO:0000256" key="2">
    <source>
        <dbReference type="ARBA" id="ARBA00022496"/>
    </source>
</evidence>
<evidence type="ECO:0000256" key="3">
    <source>
        <dbReference type="ARBA" id="ARBA00022729"/>
    </source>
</evidence>
<dbReference type="Gene3D" id="3.40.190.10">
    <property type="entry name" value="Periplasmic binding protein-like II"/>
    <property type="match status" value="2"/>
</dbReference>
<protein>
    <submittedName>
        <fullName evidence="6">Iron(III) transport system substrate-binding protein</fullName>
    </submittedName>
</protein>
<dbReference type="Proteomes" id="UP000567246">
    <property type="component" value="Unassembled WGS sequence"/>
</dbReference>
<dbReference type="GO" id="GO:0046872">
    <property type="term" value="F:metal ion binding"/>
    <property type="evidence" value="ECO:0007669"/>
    <property type="project" value="UniProtKB-KW"/>
</dbReference>
<organism evidence="6 7">
    <name type="scientific">Micrococcus endophyticus</name>
    <dbReference type="NCBI Taxonomy" id="455343"/>
    <lineage>
        <taxon>Bacteria</taxon>
        <taxon>Bacillati</taxon>
        <taxon>Actinomycetota</taxon>
        <taxon>Actinomycetes</taxon>
        <taxon>Micrococcales</taxon>
        <taxon>Micrococcaceae</taxon>
        <taxon>Micrococcus</taxon>
    </lineage>
</organism>
<keyword evidence="3 5" id="KW-0732">Signal</keyword>
<proteinExistence type="inferred from homology"/>
<dbReference type="AlphaFoldDB" id="A0A7W9JJ75"/>
<evidence type="ECO:0000313" key="6">
    <source>
        <dbReference type="EMBL" id="MBB5848689.1"/>
    </source>
</evidence>
<dbReference type="PANTHER" id="PTHR30006">
    <property type="entry name" value="THIAMINE-BINDING PERIPLASMIC PROTEIN-RELATED"/>
    <property type="match status" value="1"/>
</dbReference>
<dbReference type="SUPFAM" id="SSF53850">
    <property type="entry name" value="Periplasmic binding protein-like II"/>
    <property type="match status" value="1"/>
</dbReference>
<feature type="signal peptide" evidence="5">
    <location>
        <begin position="1"/>
        <end position="28"/>
    </location>
</feature>
<keyword evidence="4" id="KW-0479">Metal-binding</keyword>
<feature type="binding site" evidence="4">
    <location>
        <position position="248"/>
    </location>
    <ligand>
        <name>Fe cation</name>
        <dbReference type="ChEBI" id="CHEBI:24875"/>
    </ligand>
</feature>
<dbReference type="GO" id="GO:0030288">
    <property type="term" value="C:outer membrane-bounded periplasmic space"/>
    <property type="evidence" value="ECO:0007669"/>
    <property type="project" value="TreeGrafter"/>
</dbReference>
<feature type="binding site" evidence="4">
    <location>
        <position position="249"/>
    </location>
    <ligand>
        <name>Fe cation</name>
        <dbReference type="ChEBI" id="CHEBI:24875"/>
    </ligand>
</feature>
<keyword evidence="2" id="KW-0410">Iron transport</keyword>
<dbReference type="PANTHER" id="PTHR30006:SF15">
    <property type="entry name" value="IRON-UTILIZATION PERIPLASMIC PROTEIN"/>
    <property type="match status" value="1"/>
</dbReference>
<evidence type="ECO:0000313" key="7">
    <source>
        <dbReference type="Proteomes" id="UP000567246"/>
    </source>
</evidence>
<evidence type="ECO:0000256" key="5">
    <source>
        <dbReference type="SAM" id="SignalP"/>
    </source>
</evidence>
<dbReference type="EMBL" id="JACHMW010000001">
    <property type="protein sequence ID" value="MBB5848689.1"/>
    <property type="molecule type" value="Genomic_DNA"/>
</dbReference>
<dbReference type="PIRSF" id="PIRSF002825">
    <property type="entry name" value="CfbpA"/>
    <property type="match status" value="1"/>
</dbReference>
<comment type="similarity">
    <text evidence="1">Belongs to the bacterial solute-binding protein 1 family.</text>
</comment>
<keyword evidence="4" id="KW-0408">Iron</keyword>
<name>A0A7W9JJ75_9MICC</name>
<keyword evidence="2" id="KW-0406">Ion transport</keyword>
<sequence>MPQSRALSRGVRLSAVSATLLLALTACAGGTGGSGSDSASGAASGSASAAESDKKVTLYSGRSEDLVQPILDEFTDETGIEVEVRYDKTPAMAAQLIEEGEGSPADVFLSQDAGALGAVAKEGLFTPLAQETLDRVPETYRDDEGDWVGLTGRVRVLAYNEEKVPEADLPTSVDELTDPKWKGRVGVAPTNASFQTFVTALRLQKGEDEARTWLEDFAANDPQRREKNGEILADVDAGTLDTGLVNHYYLVELAREKGVAPEELGASLHFFPDGDLGSLVNVSGMGLVGEQEDGDAAALVEYLLSEDGQSYFAEETGEYPLVEGVEPPAGFPELSEVKAPDVDLNDLDDLQTTIQMIQEAGLL</sequence>
<dbReference type="RefSeq" id="WP_158493001.1">
    <property type="nucleotide sequence ID" value="NZ_BAABAG010000007.1"/>
</dbReference>